<dbReference type="RefSeq" id="WP_206871245.1">
    <property type="nucleotide sequence ID" value="NZ_BMBA01000004.1"/>
</dbReference>
<comment type="caution">
    <text evidence="7">The sequence shown here is derived from an EMBL/GenBank/DDBJ whole genome shotgun (WGS) entry which is preliminary data.</text>
</comment>
<dbReference type="Proteomes" id="UP000663802">
    <property type="component" value="Unassembled WGS sequence"/>
</dbReference>
<keyword evidence="3 5" id="KW-1133">Transmembrane helix</keyword>
<organism evidence="7 8">
    <name type="scientific">Clostridium zeae</name>
    <dbReference type="NCBI Taxonomy" id="2759022"/>
    <lineage>
        <taxon>Bacteria</taxon>
        <taxon>Bacillati</taxon>
        <taxon>Bacillota</taxon>
        <taxon>Clostridia</taxon>
        <taxon>Eubacteriales</taxon>
        <taxon>Clostridiaceae</taxon>
        <taxon>Clostridium</taxon>
    </lineage>
</organism>
<keyword evidence="2 5" id="KW-0812">Transmembrane</keyword>
<reference evidence="7 8" key="1">
    <citation type="journal article" date="2021" name="Int. J. Syst. Evol. Microbiol.">
        <title>Clostridium zeae sp. nov., isolated from corn silage.</title>
        <authorList>
            <person name="Kobayashi H."/>
            <person name="Tanizawa Y."/>
            <person name="Yagura M."/>
            <person name="Sakamoto M."/>
            <person name="Ohkuma M."/>
            <person name="Tohno M."/>
        </authorList>
    </citation>
    <scope>NUCLEOTIDE SEQUENCE [LARGE SCALE GENOMIC DNA]</scope>
    <source>
        <strain evidence="7 8">CSC2</strain>
    </source>
</reference>
<dbReference type="PANTHER" id="PTHR43027:SF1">
    <property type="entry name" value="DOXORUBICIN RESISTANCE ABC TRANSPORTER PERMEASE PROTEIN DRRC-RELATED"/>
    <property type="match status" value="1"/>
</dbReference>
<feature type="transmembrane region" description="Helical" evidence="5">
    <location>
        <begin position="21"/>
        <end position="43"/>
    </location>
</feature>
<name>A0ABQ1EE08_9CLOT</name>
<feature type="transmembrane region" description="Helical" evidence="5">
    <location>
        <begin position="260"/>
        <end position="281"/>
    </location>
</feature>
<dbReference type="PANTHER" id="PTHR43027">
    <property type="entry name" value="DOXORUBICIN RESISTANCE ABC TRANSPORTER PERMEASE PROTEIN DRRC-RELATED"/>
    <property type="match status" value="1"/>
</dbReference>
<evidence type="ECO:0000256" key="1">
    <source>
        <dbReference type="ARBA" id="ARBA00004141"/>
    </source>
</evidence>
<dbReference type="PROSITE" id="PS51012">
    <property type="entry name" value="ABC_TM2"/>
    <property type="match status" value="1"/>
</dbReference>
<sequence length="378" mass="41349">MNIVSIALKELKSTIRDTRTLVFMMAFPLVLILVLGTALSGVFGSDKSISLVKISVIYKDNSNKEFSKYFDEFIKQSGKEGMKFEKADNEAEAVTEVEKRKYQAYIEINNEGVKLYENDRDSIEGSIIEGMLKGFIDKYKLVSEVVKVKPEAVATVINASNMNNYIKETSLNSKKVSSSIDYYAVSMTTMIALYGAISACFLIRGERLNKTASRLISAPLKKSEILIGKILGGIGANFLCVLLVVVVSKFAFKANWGDNLGLILLVLLTEVILAVSLGLGVSYLAKKPETPRTVVMLIIQVASFVGGAYFPIDDIDNYGGILKLLVKLSPLSWSNEAINKVIYSGNNAAIIPAVVFNMTVACLFLIIASVISGRREAL</sequence>
<gene>
    <name evidence="7" type="ORF">CSC2_35220</name>
</gene>
<evidence type="ECO:0000313" key="8">
    <source>
        <dbReference type="Proteomes" id="UP000663802"/>
    </source>
</evidence>
<dbReference type="InterPro" id="IPR013525">
    <property type="entry name" value="ABC2_TM"/>
</dbReference>
<proteinExistence type="predicted"/>
<evidence type="ECO:0000259" key="6">
    <source>
        <dbReference type="PROSITE" id="PS51012"/>
    </source>
</evidence>
<dbReference type="InterPro" id="IPR052902">
    <property type="entry name" value="ABC-2_transporter"/>
</dbReference>
<feature type="transmembrane region" description="Helical" evidence="5">
    <location>
        <begin position="226"/>
        <end position="248"/>
    </location>
</feature>
<dbReference type="Pfam" id="PF12698">
    <property type="entry name" value="ABC2_membrane_3"/>
    <property type="match status" value="1"/>
</dbReference>
<keyword evidence="8" id="KW-1185">Reference proteome</keyword>
<feature type="transmembrane region" description="Helical" evidence="5">
    <location>
        <begin position="349"/>
        <end position="371"/>
    </location>
</feature>
<feature type="domain" description="ABC transmembrane type-2" evidence="6">
    <location>
        <begin position="142"/>
        <end position="375"/>
    </location>
</feature>
<evidence type="ECO:0000313" key="7">
    <source>
        <dbReference type="EMBL" id="GFZ32996.1"/>
    </source>
</evidence>
<feature type="transmembrane region" description="Helical" evidence="5">
    <location>
        <begin position="182"/>
        <end position="205"/>
    </location>
</feature>
<evidence type="ECO:0000256" key="2">
    <source>
        <dbReference type="ARBA" id="ARBA00022692"/>
    </source>
</evidence>
<evidence type="ECO:0000256" key="5">
    <source>
        <dbReference type="SAM" id="Phobius"/>
    </source>
</evidence>
<accession>A0ABQ1EE08</accession>
<protein>
    <submittedName>
        <fullName evidence="7">ABC transporter permease</fullName>
    </submittedName>
</protein>
<comment type="subcellular location">
    <subcellularLocation>
        <location evidence="1">Membrane</location>
        <topology evidence="1">Multi-pass membrane protein</topology>
    </subcellularLocation>
</comment>
<keyword evidence="4 5" id="KW-0472">Membrane</keyword>
<feature type="transmembrane region" description="Helical" evidence="5">
    <location>
        <begin position="293"/>
        <end position="312"/>
    </location>
</feature>
<evidence type="ECO:0000256" key="4">
    <source>
        <dbReference type="ARBA" id="ARBA00023136"/>
    </source>
</evidence>
<dbReference type="InterPro" id="IPR047817">
    <property type="entry name" value="ABC2_TM_bact-type"/>
</dbReference>
<evidence type="ECO:0000256" key="3">
    <source>
        <dbReference type="ARBA" id="ARBA00022989"/>
    </source>
</evidence>
<dbReference type="EMBL" id="BMBA01000004">
    <property type="protein sequence ID" value="GFZ32996.1"/>
    <property type="molecule type" value="Genomic_DNA"/>
</dbReference>